<dbReference type="Gene3D" id="3.90.1570.30">
    <property type="match status" value="1"/>
</dbReference>
<dbReference type="SMART" id="SM00490">
    <property type="entry name" value="HELICc"/>
    <property type="match status" value="1"/>
</dbReference>
<dbReference type="GO" id="GO:0005829">
    <property type="term" value="C:cytosol"/>
    <property type="evidence" value="ECO:0007669"/>
    <property type="project" value="TreeGrafter"/>
</dbReference>
<proteinExistence type="predicted"/>
<dbReference type="Pfam" id="PF13643">
    <property type="entry name" value="DUF4145"/>
    <property type="match status" value="1"/>
</dbReference>
<dbReference type="InterPro" id="IPR006935">
    <property type="entry name" value="Helicase/UvrB_N"/>
</dbReference>
<feature type="domain" description="Helicase ATP-binding" evidence="2">
    <location>
        <begin position="440"/>
        <end position="621"/>
    </location>
</feature>
<protein>
    <submittedName>
        <fullName evidence="4">Uncharacterized protein</fullName>
    </submittedName>
</protein>
<dbReference type="NCBIfam" id="NF008521">
    <property type="entry name" value="PRK11448.1"/>
    <property type="match status" value="1"/>
</dbReference>
<dbReference type="eggNOG" id="COG4096">
    <property type="taxonomic scope" value="Bacteria"/>
</dbReference>
<dbReference type="Pfam" id="PF08463">
    <property type="entry name" value="EcoEI_R_C"/>
    <property type="match status" value="1"/>
</dbReference>
<evidence type="ECO:0000259" key="3">
    <source>
        <dbReference type="PROSITE" id="PS51194"/>
    </source>
</evidence>
<dbReference type="AlphaFoldDB" id="N8X2V3"/>
<evidence type="ECO:0000256" key="1">
    <source>
        <dbReference type="SAM" id="Coils"/>
    </source>
</evidence>
<dbReference type="GO" id="GO:0009307">
    <property type="term" value="P:DNA restriction-modification system"/>
    <property type="evidence" value="ECO:0007669"/>
    <property type="project" value="UniProtKB-KW"/>
</dbReference>
<dbReference type="InterPro" id="IPR013670">
    <property type="entry name" value="EcoEI_R_C_dom"/>
</dbReference>
<sequence length="1154" mass="131719">MNDLVESQFEFVKEIDPLMHALLVSAEASYYSAPAHTLVQTRKFAESLVNRLAFANKIEFTEQTDFVTRIRRLENEIEIKADLISVLHTLRKNGNKGAHELNTNHSDALSSLSLSYKVAQWLYLVTQKKSIVFRPYQAPEDPTVETRRMRVELMELQQQLRTAYDKQAVNQEIQKKNAELEAENQKLKQQQYTEAKELKQQLAQLEQKVKELEQQPRPNVEVIDPSQLKQANQSFELSEAETRLLIDQQLNQAGWITDTELLTYAKGVRPQEGLNLAIAEYPTLLDEESGEADYVLFAGLIPVAVVEAKKQNKTVSSFISQAERYSQGFQFTNEIKSAYSLGDHQKPWQIENKTFHIPFVYSCNGQPYSQRLIDEGGIWFRDVREPSNLRRALYGFHSPHGLLNKLKYDVQIADEYLEKTEILPFNDRLYQREGIKAVERALAKGKDRCLLAMATGTGKTRLATGLMYRLLESNRFQRVLFLVDRSSLGTQAFKAFESEVIDQSQTLTQIYTISDLGIEYDTDIDVQVATVQSLVHRLFNSRDPLPIDYFDCIIIDEAHRGYTLDKEMTEGEDSIRDEAQYLSTYKRVLEYFDAVLIGLTATPALHTTEIFGNPVFTYSFTRAVEEGYLVNYDQPIRYITKLSQAGIEIPEGEIVDVVTNKTGQKSTAQLQDNMAFDVADFNRRVIAPEFNQVICQALVDDLDPLGEAKTMIFCVTDRHADQVVLLLNEMFKEKYAKAWNADAVAKITGAAEQPDKLIESFKKNKFPNIAVTVDLLTTGIDVPKISNLVFMRKVRSRVLFEQMLGRATRLCSEIGKTEFRVFDAVDIFTTLKDVNTMKPIVVRPNISIDQLINELCDADLMQKAKAVSISSNDDVERTQADLVLDEFIQKITRILGKAEKFKHHPDQTQLREAMGKIKENFGVESNQLPQLLRAKGIDGLGDWLKQNSAILEARLTEVRHSLGSLELPIISNEEDELVERFIDTTHQRPEDYLQQFDHFIQNEVNDNAAIKAVVTRPSDLTREQLRELENLLTSKGFTQTKLSQALGNNETNQTYASQIISMIRRATLGEDISSVEERYKRGLDKILKLRDWTPDQQQWLERLTLFIAKEVIVDKTMIHHQFVSAGGVKRLTQLLETDVEKLVDDISDGVWKAS</sequence>
<dbReference type="Pfam" id="PF00271">
    <property type="entry name" value="Helicase_C"/>
    <property type="match status" value="1"/>
</dbReference>
<dbReference type="RefSeq" id="WP_004817394.1">
    <property type="nucleotide sequence ID" value="NZ_KB849455.1"/>
</dbReference>
<dbReference type="GO" id="GO:0003677">
    <property type="term" value="F:DNA binding"/>
    <property type="evidence" value="ECO:0007669"/>
    <property type="project" value="UniProtKB-KW"/>
</dbReference>
<dbReference type="EMBL" id="APPJ01000004">
    <property type="protein sequence ID" value="ENV18712.1"/>
    <property type="molecule type" value="Genomic_DNA"/>
</dbReference>
<dbReference type="InterPro" id="IPR025285">
    <property type="entry name" value="DUF4145"/>
</dbReference>
<dbReference type="PROSITE" id="PS51192">
    <property type="entry name" value="HELICASE_ATP_BIND_1"/>
    <property type="match status" value="1"/>
</dbReference>
<dbReference type="Pfam" id="PF04851">
    <property type="entry name" value="ResIII"/>
    <property type="match status" value="1"/>
</dbReference>
<dbReference type="PANTHER" id="PTHR47396:SF1">
    <property type="entry name" value="ATP-DEPENDENT HELICASE IRC3-RELATED"/>
    <property type="match status" value="1"/>
</dbReference>
<dbReference type="GO" id="GO:0009035">
    <property type="term" value="F:type I site-specific deoxyribonuclease activity"/>
    <property type="evidence" value="ECO:0007669"/>
    <property type="project" value="UniProtKB-EC"/>
</dbReference>
<dbReference type="InterPro" id="IPR050742">
    <property type="entry name" value="Helicase_Restrict-Modif_Enz"/>
</dbReference>
<organism evidence="4 5">
    <name type="scientific">Acinetobacter guillouiae NIPH 991</name>
    <dbReference type="NCBI Taxonomy" id="1217656"/>
    <lineage>
        <taxon>Bacteria</taxon>
        <taxon>Pseudomonadati</taxon>
        <taxon>Pseudomonadota</taxon>
        <taxon>Gammaproteobacteria</taxon>
        <taxon>Moraxellales</taxon>
        <taxon>Moraxellaceae</taxon>
        <taxon>Acinetobacter</taxon>
    </lineage>
</organism>
<evidence type="ECO:0000313" key="4">
    <source>
        <dbReference type="EMBL" id="ENV18712.1"/>
    </source>
</evidence>
<name>N8X2V3_ACIGI</name>
<dbReference type="PANTHER" id="PTHR47396">
    <property type="entry name" value="TYPE I RESTRICTION ENZYME ECOKI R PROTEIN"/>
    <property type="match status" value="1"/>
</dbReference>
<feature type="domain" description="Helicase C-terminal" evidence="3">
    <location>
        <begin position="697"/>
        <end position="859"/>
    </location>
</feature>
<keyword evidence="1" id="KW-0175">Coiled coil</keyword>
<dbReference type="GO" id="GO:0005524">
    <property type="term" value="F:ATP binding"/>
    <property type="evidence" value="ECO:0007669"/>
    <property type="project" value="UniProtKB-KW"/>
</dbReference>
<dbReference type="PATRIC" id="fig|1217656.3.peg.499"/>
<dbReference type="InterPro" id="IPR001650">
    <property type="entry name" value="Helicase_C-like"/>
</dbReference>
<dbReference type="SUPFAM" id="SSF52540">
    <property type="entry name" value="P-loop containing nucleoside triphosphate hydrolases"/>
    <property type="match status" value="1"/>
</dbReference>
<keyword evidence="5" id="KW-1185">Reference proteome</keyword>
<reference evidence="4 5" key="1">
    <citation type="submission" date="2013-02" db="EMBL/GenBank/DDBJ databases">
        <title>The Genome Sequence of Acinetobacter guillouiae NIPH 991.</title>
        <authorList>
            <consortium name="The Broad Institute Genome Sequencing Platform"/>
            <consortium name="The Broad Institute Genome Sequencing Center for Infectious Disease"/>
            <person name="Cerqueira G."/>
            <person name="Feldgarden M."/>
            <person name="Courvalin P."/>
            <person name="Perichon B."/>
            <person name="Grillot-Courvalin C."/>
            <person name="Clermont D."/>
            <person name="Rocha E."/>
            <person name="Yoon E.-J."/>
            <person name="Nemec A."/>
            <person name="Walker B."/>
            <person name="Young S.K."/>
            <person name="Zeng Q."/>
            <person name="Gargeya S."/>
            <person name="Fitzgerald M."/>
            <person name="Haas B."/>
            <person name="Abouelleil A."/>
            <person name="Alvarado L."/>
            <person name="Arachchi H.M."/>
            <person name="Berlin A.M."/>
            <person name="Chapman S.B."/>
            <person name="Dewar J."/>
            <person name="Goldberg J."/>
            <person name="Griggs A."/>
            <person name="Gujja S."/>
            <person name="Hansen M."/>
            <person name="Howarth C."/>
            <person name="Imamovic A."/>
            <person name="Larimer J."/>
            <person name="McCowan C."/>
            <person name="Murphy C."/>
            <person name="Neiman D."/>
            <person name="Pearson M."/>
            <person name="Priest M."/>
            <person name="Roberts A."/>
            <person name="Saif S."/>
            <person name="Shea T."/>
            <person name="Sisk P."/>
            <person name="Sykes S."/>
            <person name="Wortman J."/>
            <person name="Nusbaum C."/>
            <person name="Birren B."/>
        </authorList>
    </citation>
    <scope>NUCLEOTIDE SEQUENCE [LARGE SCALE GENOMIC DNA]</scope>
    <source>
        <strain evidence="4 5">NIPH 991</strain>
    </source>
</reference>
<dbReference type="Proteomes" id="UP000013148">
    <property type="component" value="Unassembled WGS sequence"/>
</dbReference>
<dbReference type="Gene3D" id="3.40.50.300">
    <property type="entry name" value="P-loop containing nucleotide triphosphate hydrolases"/>
    <property type="match status" value="2"/>
</dbReference>
<dbReference type="InterPro" id="IPR027417">
    <property type="entry name" value="P-loop_NTPase"/>
</dbReference>
<dbReference type="InterPro" id="IPR014001">
    <property type="entry name" value="Helicase_ATP-bd"/>
</dbReference>
<evidence type="ECO:0000313" key="5">
    <source>
        <dbReference type="Proteomes" id="UP000013148"/>
    </source>
</evidence>
<accession>N8X2V3</accession>
<dbReference type="SMART" id="SM00487">
    <property type="entry name" value="DEXDc"/>
    <property type="match status" value="1"/>
</dbReference>
<evidence type="ECO:0000259" key="2">
    <source>
        <dbReference type="PROSITE" id="PS51192"/>
    </source>
</evidence>
<gene>
    <name evidence="4" type="ORF">F964_00512</name>
</gene>
<dbReference type="CDD" id="cd18032">
    <property type="entry name" value="DEXHc_RE_I_III_res"/>
    <property type="match status" value="1"/>
</dbReference>
<feature type="coiled-coil region" evidence="1">
    <location>
        <begin position="163"/>
        <end position="215"/>
    </location>
</feature>
<comment type="caution">
    <text evidence="4">The sequence shown here is derived from an EMBL/GenBank/DDBJ whole genome shotgun (WGS) entry which is preliminary data.</text>
</comment>
<dbReference type="PROSITE" id="PS51194">
    <property type="entry name" value="HELICASE_CTER"/>
    <property type="match status" value="1"/>
</dbReference>
<dbReference type="CDD" id="cd18799">
    <property type="entry name" value="SF2_C_EcoAI-like"/>
    <property type="match status" value="1"/>
</dbReference>
<dbReference type="HOGENOM" id="CLU_007363_0_0_6"/>